<keyword evidence="4" id="KW-0902">Two-component regulatory system</keyword>
<dbReference type="PANTHER" id="PTHR42713:SF3">
    <property type="entry name" value="TRANSCRIPTIONAL REGULATORY PROTEIN HPTR"/>
    <property type="match status" value="1"/>
</dbReference>
<dbReference type="Proteomes" id="UP000321662">
    <property type="component" value="Unassembled WGS sequence"/>
</dbReference>
<dbReference type="GO" id="GO:0000160">
    <property type="term" value="P:phosphorelay signal transduction system"/>
    <property type="evidence" value="ECO:0007669"/>
    <property type="project" value="UniProtKB-KW"/>
</dbReference>
<gene>
    <name evidence="11" type="ORF">AKA01nite_06010</name>
</gene>
<comment type="caution">
    <text evidence="11">The sequence shown here is derived from an EMBL/GenBank/DDBJ whole genome shotgun (WGS) entry which is preliminary data.</text>
</comment>
<dbReference type="PROSITE" id="PS50110">
    <property type="entry name" value="RESPONSE_REGULATORY"/>
    <property type="match status" value="1"/>
</dbReference>
<evidence type="ECO:0000256" key="4">
    <source>
        <dbReference type="ARBA" id="ARBA00023012"/>
    </source>
</evidence>
<dbReference type="AlphaFoldDB" id="A0A511ARZ7"/>
<dbReference type="PANTHER" id="PTHR42713">
    <property type="entry name" value="HISTIDINE KINASE-RELATED"/>
    <property type="match status" value="1"/>
</dbReference>
<keyword evidence="5" id="KW-0805">Transcription regulation</keyword>
<evidence type="ECO:0000256" key="6">
    <source>
        <dbReference type="ARBA" id="ARBA00023125"/>
    </source>
</evidence>
<dbReference type="Pfam" id="PF00072">
    <property type="entry name" value="Response_reg"/>
    <property type="match status" value="1"/>
</dbReference>
<keyword evidence="2" id="KW-0963">Cytoplasm</keyword>
<dbReference type="GO" id="GO:0043565">
    <property type="term" value="F:sequence-specific DNA binding"/>
    <property type="evidence" value="ECO:0007669"/>
    <property type="project" value="InterPro"/>
</dbReference>
<dbReference type="InterPro" id="IPR051552">
    <property type="entry name" value="HptR"/>
</dbReference>
<dbReference type="InterPro" id="IPR018060">
    <property type="entry name" value="HTH_AraC"/>
</dbReference>
<keyword evidence="3 8" id="KW-0597">Phosphoprotein</keyword>
<evidence type="ECO:0000256" key="2">
    <source>
        <dbReference type="ARBA" id="ARBA00022490"/>
    </source>
</evidence>
<comment type="subcellular location">
    <subcellularLocation>
        <location evidence="1">Cytoplasm</location>
    </subcellularLocation>
</comment>
<evidence type="ECO:0000256" key="5">
    <source>
        <dbReference type="ARBA" id="ARBA00023015"/>
    </source>
</evidence>
<evidence type="ECO:0000259" key="10">
    <source>
        <dbReference type="PROSITE" id="PS50110"/>
    </source>
</evidence>
<keyword evidence="6" id="KW-0238">DNA-binding</keyword>
<dbReference type="CDD" id="cd17536">
    <property type="entry name" value="REC_YesN-like"/>
    <property type="match status" value="1"/>
</dbReference>
<accession>A0A511ARZ7</accession>
<reference evidence="11 12" key="1">
    <citation type="submission" date="2019-07" db="EMBL/GenBank/DDBJ databases">
        <title>Whole genome shotgun sequence of Alkalibacterium kapii NBRC 103247.</title>
        <authorList>
            <person name="Hosoyama A."/>
            <person name="Uohara A."/>
            <person name="Ohji S."/>
            <person name="Ichikawa N."/>
        </authorList>
    </citation>
    <scope>NUCLEOTIDE SEQUENCE [LARGE SCALE GENOMIC DNA]</scope>
    <source>
        <strain evidence="11 12">NBRC 103247</strain>
    </source>
</reference>
<dbReference type="GO" id="GO:0003700">
    <property type="term" value="F:DNA-binding transcription factor activity"/>
    <property type="evidence" value="ECO:0007669"/>
    <property type="project" value="InterPro"/>
</dbReference>
<name>A0A511ARZ7_9LACT</name>
<keyword evidence="12" id="KW-1185">Reference proteome</keyword>
<organism evidence="11 12">
    <name type="scientific">Alkalibacterium kapii</name>
    <dbReference type="NCBI Taxonomy" id="426704"/>
    <lineage>
        <taxon>Bacteria</taxon>
        <taxon>Bacillati</taxon>
        <taxon>Bacillota</taxon>
        <taxon>Bacilli</taxon>
        <taxon>Lactobacillales</taxon>
        <taxon>Carnobacteriaceae</taxon>
        <taxon>Alkalibacterium</taxon>
    </lineage>
</organism>
<evidence type="ECO:0008006" key="13">
    <source>
        <dbReference type="Google" id="ProtNLM"/>
    </source>
</evidence>
<evidence type="ECO:0000313" key="11">
    <source>
        <dbReference type="EMBL" id="GEK90979.1"/>
    </source>
</evidence>
<feature type="domain" description="Response regulatory" evidence="10">
    <location>
        <begin position="4"/>
        <end position="122"/>
    </location>
</feature>
<dbReference type="SMART" id="SM00342">
    <property type="entry name" value="HTH_ARAC"/>
    <property type="match status" value="1"/>
</dbReference>
<dbReference type="PROSITE" id="PS01124">
    <property type="entry name" value="HTH_ARAC_FAMILY_2"/>
    <property type="match status" value="1"/>
</dbReference>
<dbReference type="Gene3D" id="3.40.50.2300">
    <property type="match status" value="1"/>
</dbReference>
<dbReference type="InterPro" id="IPR001789">
    <property type="entry name" value="Sig_transdc_resp-reg_receiver"/>
</dbReference>
<evidence type="ECO:0000256" key="3">
    <source>
        <dbReference type="ARBA" id="ARBA00022553"/>
    </source>
</evidence>
<dbReference type="EMBL" id="BJUY01000005">
    <property type="protein sequence ID" value="GEK90979.1"/>
    <property type="molecule type" value="Genomic_DNA"/>
</dbReference>
<dbReference type="Gene3D" id="1.10.10.60">
    <property type="entry name" value="Homeodomain-like"/>
    <property type="match status" value="2"/>
</dbReference>
<evidence type="ECO:0000256" key="7">
    <source>
        <dbReference type="ARBA" id="ARBA00023163"/>
    </source>
</evidence>
<dbReference type="SUPFAM" id="SSF46689">
    <property type="entry name" value="Homeodomain-like"/>
    <property type="match status" value="1"/>
</dbReference>
<evidence type="ECO:0000259" key="9">
    <source>
        <dbReference type="PROSITE" id="PS01124"/>
    </source>
</evidence>
<proteinExistence type="predicted"/>
<dbReference type="Pfam" id="PF12833">
    <property type="entry name" value="HTH_18"/>
    <property type="match status" value="1"/>
</dbReference>
<evidence type="ECO:0000256" key="8">
    <source>
        <dbReference type="PROSITE-ProRule" id="PRU00169"/>
    </source>
</evidence>
<dbReference type="RefSeq" id="WP_186805069.1">
    <property type="nucleotide sequence ID" value="NZ_BJUY01000005.1"/>
</dbReference>
<dbReference type="SMART" id="SM00448">
    <property type="entry name" value="REC"/>
    <property type="match status" value="1"/>
</dbReference>
<evidence type="ECO:0000313" key="12">
    <source>
        <dbReference type="Proteomes" id="UP000321662"/>
    </source>
</evidence>
<feature type="domain" description="HTH araC/xylS-type" evidence="9">
    <location>
        <begin position="248"/>
        <end position="345"/>
    </location>
</feature>
<dbReference type="InterPro" id="IPR011006">
    <property type="entry name" value="CheY-like_superfamily"/>
</dbReference>
<dbReference type="GO" id="GO:0005737">
    <property type="term" value="C:cytoplasm"/>
    <property type="evidence" value="ECO:0007669"/>
    <property type="project" value="UniProtKB-SubCell"/>
</dbReference>
<protein>
    <recommendedName>
        <fullName evidence="13">DNA-binding response regulator</fullName>
    </recommendedName>
</protein>
<keyword evidence="7" id="KW-0804">Transcription</keyword>
<dbReference type="InterPro" id="IPR009057">
    <property type="entry name" value="Homeodomain-like_sf"/>
</dbReference>
<feature type="modified residue" description="4-aspartylphosphate" evidence="8">
    <location>
        <position position="57"/>
    </location>
</feature>
<sequence length="351" mass="41276">MMYKVMLVDDWEIFRIQFNRKAHLDVQKDFELVYEAKNGLEALNYLKMHDVDCVVTDIRMPVMDGVEFLKETRLIDEELPVVFLSEYEDFHYAKAAITHRIVDYVVKPVSERDIDQLFSKLKKELDQKVVEKRETGAPYDDLIPQMVETITDIDKLKQLIDTYIKRVDAFDQLEPVVQYVSCLKVLDEALCQRYPWLKHYRLKAPADFMHQNYLEEKNSGQLFKIAVTGLSQIVSYLYCYSEKQPLIAKVSELILSDPRQRTIKSLAERLFMNKNYLSDVFKKETGETLNEYMKSVTITRVTVLAHTTDLKNYEIAETLGFQHADYFSRLFKIVTGETLSEHRKKENLDFV</sequence>
<dbReference type="SUPFAM" id="SSF52172">
    <property type="entry name" value="CheY-like"/>
    <property type="match status" value="1"/>
</dbReference>
<evidence type="ECO:0000256" key="1">
    <source>
        <dbReference type="ARBA" id="ARBA00004496"/>
    </source>
</evidence>